<feature type="transmembrane region" description="Helical" evidence="14">
    <location>
        <begin position="372"/>
        <end position="393"/>
    </location>
</feature>
<evidence type="ECO:0000256" key="10">
    <source>
        <dbReference type="ARBA" id="ARBA00023049"/>
    </source>
</evidence>
<evidence type="ECO:0000256" key="3">
    <source>
        <dbReference type="ARBA" id="ARBA00007931"/>
    </source>
</evidence>
<reference evidence="18" key="1">
    <citation type="journal article" date="2019" name="Int. J. Syst. Evol. Microbiol.">
        <title>The Global Catalogue of Microorganisms (GCM) 10K type strain sequencing project: providing services to taxonomists for standard genome sequencing and annotation.</title>
        <authorList>
            <consortium name="The Broad Institute Genomics Platform"/>
            <consortium name="The Broad Institute Genome Sequencing Center for Infectious Disease"/>
            <person name="Wu L."/>
            <person name="Ma J."/>
        </authorList>
    </citation>
    <scope>NUCLEOTIDE SEQUENCE [LARGE SCALE GENOMIC DNA]</scope>
    <source>
        <strain evidence="18">JCM 18298</strain>
    </source>
</reference>
<dbReference type="InterPro" id="IPR004387">
    <property type="entry name" value="Pept_M50_Zn"/>
</dbReference>
<name>A0ABP9KDE8_9NOCA</name>
<feature type="domain" description="Peptidase M50" evidence="15">
    <location>
        <begin position="10"/>
        <end position="357"/>
    </location>
</feature>
<organism evidence="17 18">
    <name type="scientific">Nocardia callitridis</name>
    <dbReference type="NCBI Taxonomy" id="648753"/>
    <lineage>
        <taxon>Bacteria</taxon>
        <taxon>Bacillati</taxon>
        <taxon>Actinomycetota</taxon>
        <taxon>Actinomycetes</taxon>
        <taxon>Mycobacteriales</taxon>
        <taxon>Nocardiaceae</taxon>
        <taxon>Nocardia</taxon>
    </lineage>
</organism>
<dbReference type="Proteomes" id="UP001500603">
    <property type="component" value="Unassembled WGS sequence"/>
</dbReference>
<protein>
    <recommendedName>
        <fullName evidence="4">Zinc metalloprotease Rip1</fullName>
    </recommendedName>
    <alternativeName>
        <fullName evidence="12">S2P endopeptidase</fullName>
    </alternativeName>
    <alternativeName>
        <fullName evidence="13">Site-2-type intramembrane protease</fullName>
    </alternativeName>
</protein>
<evidence type="ECO:0000256" key="14">
    <source>
        <dbReference type="SAM" id="Phobius"/>
    </source>
</evidence>
<evidence type="ECO:0000256" key="6">
    <source>
        <dbReference type="ARBA" id="ARBA00022692"/>
    </source>
</evidence>
<feature type="domain" description="PDZ" evidence="16">
    <location>
        <begin position="156"/>
        <end position="189"/>
    </location>
</feature>
<dbReference type="PANTHER" id="PTHR42837">
    <property type="entry name" value="REGULATOR OF SIGMA-E PROTEASE RSEP"/>
    <property type="match status" value="1"/>
</dbReference>
<evidence type="ECO:0000313" key="17">
    <source>
        <dbReference type="EMBL" id="GAA5056435.1"/>
    </source>
</evidence>
<evidence type="ECO:0000256" key="7">
    <source>
        <dbReference type="ARBA" id="ARBA00022801"/>
    </source>
</evidence>
<evidence type="ECO:0000256" key="8">
    <source>
        <dbReference type="ARBA" id="ARBA00022833"/>
    </source>
</evidence>
<dbReference type="SUPFAM" id="SSF50156">
    <property type="entry name" value="PDZ domain-like"/>
    <property type="match status" value="1"/>
</dbReference>
<evidence type="ECO:0000256" key="11">
    <source>
        <dbReference type="ARBA" id="ARBA00023136"/>
    </source>
</evidence>
<evidence type="ECO:0000256" key="1">
    <source>
        <dbReference type="ARBA" id="ARBA00001947"/>
    </source>
</evidence>
<gene>
    <name evidence="17" type="primary">rip</name>
    <name evidence="17" type="ORF">GCM10023318_33860</name>
</gene>
<evidence type="ECO:0000256" key="9">
    <source>
        <dbReference type="ARBA" id="ARBA00022989"/>
    </source>
</evidence>
<evidence type="ECO:0000256" key="5">
    <source>
        <dbReference type="ARBA" id="ARBA00022670"/>
    </source>
</evidence>
<comment type="cofactor">
    <cofactor evidence="1">
        <name>Zn(2+)</name>
        <dbReference type="ChEBI" id="CHEBI:29105"/>
    </cofactor>
</comment>
<evidence type="ECO:0000256" key="13">
    <source>
        <dbReference type="ARBA" id="ARBA00033476"/>
    </source>
</evidence>
<proteinExistence type="inferred from homology"/>
<evidence type="ECO:0000256" key="12">
    <source>
        <dbReference type="ARBA" id="ARBA00032214"/>
    </source>
</evidence>
<feature type="transmembrane region" description="Helical" evidence="14">
    <location>
        <begin position="243"/>
        <end position="264"/>
    </location>
</feature>
<dbReference type="CDD" id="cd23081">
    <property type="entry name" value="cpPDZ_EcRseP-like"/>
    <property type="match status" value="1"/>
</dbReference>
<dbReference type="PANTHER" id="PTHR42837:SF2">
    <property type="entry name" value="MEMBRANE METALLOPROTEASE ARASP2, CHLOROPLASTIC-RELATED"/>
    <property type="match status" value="1"/>
</dbReference>
<feature type="transmembrane region" description="Helical" evidence="14">
    <location>
        <begin position="309"/>
        <end position="330"/>
    </location>
</feature>
<dbReference type="InterPro" id="IPR008915">
    <property type="entry name" value="Peptidase_M50"/>
</dbReference>
<keyword evidence="8" id="KW-0862">Zinc</keyword>
<evidence type="ECO:0000256" key="2">
    <source>
        <dbReference type="ARBA" id="ARBA00004141"/>
    </source>
</evidence>
<dbReference type="Gene3D" id="2.30.42.10">
    <property type="match status" value="1"/>
</dbReference>
<evidence type="ECO:0000313" key="18">
    <source>
        <dbReference type="Proteomes" id="UP001500603"/>
    </source>
</evidence>
<keyword evidence="6 14" id="KW-0812">Transmembrane</keyword>
<keyword evidence="7" id="KW-0378">Hydrolase</keyword>
<comment type="similarity">
    <text evidence="3">Belongs to the peptidase M50B family.</text>
</comment>
<dbReference type="InterPro" id="IPR036034">
    <property type="entry name" value="PDZ_sf"/>
</dbReference>
<dbReference type="GO" id="GO:0008237">
    <property type="term" value="F:metallopeptidase activity"/>
    <property type="evidence" value="ECO:0007669"/>
    <property type="project" value="UniProtKB-KW"/>
</dbReference>
<dbReference type="CDD" id="cd06163">
    <property type="entry name" value="S2P-M50_PDZ_RseP-like"/>
    <property type="match status" value="1"/>
</dbReference>
<evidence type="ECO:0000256" key="4">
    <source>
        <dbReference type="ARBA" id="ARBA00019897"/>
    </source>
</evidence>
<dbReference type="EMBL" id="BAABJM010000002">
    <property type="protein sequence ID" value="GAA5056435.1"/>
    <property type="molecule type" value="Genomic_DNA"/>
</dbReference>
<dbReference type="RefSeq" id="WP_345496340.1">
    <property type="nucleotide sequence ID" value="NZ_BAABJM010000002.1"/>
</dbReference>
<keyword evidence="9 14" id="KW-1133">Transmembrane helix</keyword>
<comment type="subcellular location">
    <subcellularLocation>
        <location evidence="2">Membrane</location>
        <topology evidence="2">Multi-pass membrane protein</topology>
    </subcellularLocation>
</comment>
<comment type="caution">
    <text evidence="17">The sequence shown here is derived from an EMBL/GenBank/DDBJ whole genome shotgun (WGS) entry which is preliminary data.</text>
</comment>
<evidence type="ECO:0000259" key="15">
    <source>
        <dbReference type="Pfam" id="PF02163"/>
    </source>
</evidence>
<keyword evidence="10 17" id="KW-0482">Metalloprotease</keyword>
<keyword evidence="5" id="KW-0645">Protease</keyword>
<evidence type="ECO:0000259" key="16">
    <source>
        <dbReference type="Pfam" id="PF17820"/>
    </source>
</evidence>
<dbReference type="Pfam" id="PF17820">
    <property type="entry name" value="PDZ_6"/>
    <property type="match status" value="1"/>
</dbReference>
<feature type="transmembrane region" description="Helical" evidence="14">
    <location>
        <begin position="97"/>
        <end position="122"/>
    </location>
</feature>
<dbReference type="Pfam" id="PF02163">
    <property type="entry name" value="Peptidase_M50"/>
    <property type="match status" value="1"/>
</dbReference>
<dbReference type="InterPro" id="IPR041489">
    <property type="entry name" value="PDZ_6"/>
</dbReference>
<sequence>MVFALGFVLFALGITISVALHECGHMWAAQATGMKVRRYFVGFGPKVFSFQRGETEYGLKALPLGGFCDIVGMTALDEVEPEDIDRAMYRQATWKRLVVMCGGIAMNFILGFLMIVLLAVGWGLPVLDQPTDATLGETSCVQQQKPDRTVVPCTGDGPAQRADLREGDVVTSVNGVRVSSWEQFQAETQKQSGPFDYLVERDGRTITVPVSPERVMRYPEDGGPGREVAAVGVTKYFAEPVQYGFFAAIPASVSFTGDMFVLTFQSLARMPEKVADLWTAVTGGERDVDTPVSVYGASKIGGETVERGLWNMFIMVLASLNFFLGAFNILPLLPLDGGHIAVVLYEKIRNTLRKLRGLTPGAPVNYLKLLPLTYVVVVIGGAYMVLTLVADIVNPIKLFP</sequence>
<keyword evidence="11 14" id="KW-0472">Membrane</keyword>
<accession>A0ABP9KDE8</accession>
<keyword evidence="18" id="KW-1185">Reference proteome</keyword>